<organism evidence="2 3">
    <name type="scientific">Ancylostoma caninum</name>
    <name type="common">Dog hookworm</name>
    <dbReference type="NCBI Taxonomy" id="29170"/>
    <lineage>
        <taxon>Eukaryota</taxon>
        <taxon>Metazoa</taxon>
        <taxon>Ecdysozoa</taxon>
        <taxon>Nematoda</taxon>
        <taxon>Chromadorea</taxon>
        <taxon>Rhabditida</taxon>
        <taxon>Rhabditina</taxon>
        <taxon>Rhabditomorpha</taxon>
        <taxon>Strongyloidea</taxon>
        <taxon>Ancylostomatidae</taxon>
        <taxon>Ancylostomatinae</taxon>
        <taxon>Ancylostoma</taxon>
    </lineage>
</organism>
<dbReference type="Proteomes" id="UP000252519">
    <property type="component" value="Unassembled WGS sequence"/>
</dbReference>
<dbReference type="Pfam" id="PF17641">
    <property type="entry name" value="ASPRs"/>
    <property type="match status" value="1"/>
</dbReference>
<gene>
    <name evidence="2" type="ORF">ANCCAN_01361</name>
</gene>
<accession>A0A368H9L6</accession>
<protein>
    <recommendedName>
        <fullName evidence="4">SCP domain-containing protein</fullName>
    </recommendedName>
</protein>
<evidence type="ECO:0008006" key="4">
    <source>
        <dbReference type="Google" id="ProtNLM"/>
    </source>
</evidence>
<feature type="signal peptide" evidence="1">
    <location>
        <begin position="1"/>
        <end position="19"/>
    </location>
</feature>
<dbReference type="EMBL" id="JOJR01000007">
    <property type="protein sequence ID" value="RCN52319.1"/>
    <property type="molecule type" value="Genomic_DNA"/>
</dbReference>
<feature type="chain" id="PRO_5016992068" description="SCP domain-containing protein" evidence="1">
    <location>
        <begin position="20"/>
        <end position="140"/>
    </location>
</feature>
<dbReference type="InterPro" id="IPR035109">
    <property type="entry name" value="ASPR"/>
</dbReference>
<reference evidence="2 3" key="1">
    <citation type="submission" date="2014-10" db="EMBL/GenBank/DDBJ databases">
        <title>Draft genome of the hookworm Ancylostoma caninum.</title>
        <authorList>
            <person name="Mitreva M."/>
        </authorList>
    </citation>
    <scope>NUCLEOTIDE SEQUENCE [LARGE SCALE GENOMIC DNA]</scope>
    <source>
        <strain evidence="2 3">Baltimore</strain>
    </source>
</reference>
<evidence type="ECO:0000313" key="2">
    <source>
        <dbReference type="EMBL" id="RCN52319.1"/>
    </source>
</evidence>
<keyword evidence="1" id="KW-0732">Signal</keyword>
<comment type="caution">
    <text evidence="2">The sequence shown here is derived from an EMBL/GenBank/DDBJ whole genome shotgun (WGS) entry which is preliminary data.</text>
</comment>
<dbReference type="OrthoDB" id="5891254at2759"/>
<evidence type="ECO:0000313" key="3">
    <source>
        <dbReference type="Proteomes" id="UP000252519"/>
    </source>
</evidence>
<evidence type="ECO:0000256" key="1">
    <source>
        <dbReference type="SAM" id="SignalP"/>
    </source>
</evidence>
<name>A0A368H9L6_ANCCA</name>
<keyword evidence="3" id="KW-1185">Reference proteome</keyword>
<dbReference type="AlphaFoldDB" id="A0A368H9L6"/>
<sequence length="140" mass="16068">MRTSIWAIYLCLWGSSVLSHGLPKCPESYGVELQEETRSLIYKEICERVSIAPEYSCDMEKSAASLVLKDESRDSEDSENVEMIYSGKWRPTFISDAIEWWTEDLKKLEPLKRIGCFHREYTGAGIKKAKMSCIFHCSGK</sequence>
<proteinExistence type="predicted"/>